<reference evidence="4" key="1">
    <citation type="journal article" date="2019" name="Int. J. Syst. Evol. Microbiol.">
        <title>The Global Catalogue of Microorganisms (GCM) 10K type strain sequencing project: providing services to taxonomists for standard genome sequencing and annotation.</title>
        <authorList>
            <consortium name="The Broad Institute Genomics Platform"/>
            <consortium name="The Broad Institute Genome Sequencing Center for Infectious Disease"/>
            <person name="Wu L."/>
            <person name="Ma J."/>
        </authorList>
    </citation>
    <scope>NUCLEOTIDE SEQUENCE [LARGE SCALE GENOMIC DNA]</scope>
    <source>
        <strain evidence="4">JCM 14307</strain>
    </source>
</reference>
<evidence type="ECO:0000256" key="1">
    <source>
        <dbReference type="SAM" id="MobiDB-lite"/>
    </source>
</evidence>
<feature type="transmembrane region" description="Helical" evidence="2">
    <location>
        <begin position="38"/>
        <end position="60"/>
    </location>
</feature>
<sequence>MSTDLEPPTVPPLSPDQHDRLRRQLMQKTRPAVRRTRAWAAPLVAVGTVAAIVAGTITVVQHPRTEQDPAASPSPSQKVESSKLPTSVKPPQSAIILPFPDDVDLGPVSAADAAEAAKSCHVPGGGPGALNVLWSRRLKGAAPGSSFIHLVVQGAERSTGPYSQVLAVCQQGIGVYMIQDSYWTKAATSKRAVEAFVGSSWSTQPTRMYFQHWTMYWARKDVARIESRYVWPGGSSAWIKGVVDGHFAYTDSRGIPVGKKPFNPTEQIRAYDAQGRPVPI</sequence>
<accession>A0ABP4V946</accession>
<dbReference type="RefSeq" id="WP_344164144.1">
    <property type="nucleotide sequence ID" value="NZ_BAAANF010000027.1"/>
</dbReference>
<evidence type="ECO:0000256" key="2">
    <source>
        <dbReference type="SAM" id="Phobius"/>
    </source>
</evidence>
<evidence type="ECO:0000313" key="3">
    <source>
        <dbReference type="EMBL" id="GAA1717333.1"/>
    </source>
</evidence>
<proteinExistence type="predicted"/>
<keyword evidence="2" id="KW-0812">Transmembrane</keyword>
<keyword evidence="2" id="KW-0472">Membrane</keyword>
<evidence type="ECO:0000313" key="4">
    <source>
        <dbReference type="Proteomes" id="UP001500280"/>
    </source>
</evidence>
<comment type="caution">
    <text evidence="3">The sequence shown here is derived from an EMBL/GenBank/DDBJ whole genome shotgun (WGS) entry which is preliminary data.</text>
</comment>
<dbReference type="EMBL" id="BAAANF010000027">
    <property type="protein sequence ID" value="GAA1717333.1"/>
    <property type="molecule type" value="Genomic_DNA"/>
</dbReference>
<feature type="region of interest" description="Disordered" evidence="1">
    <location>
        <begin position="64"/>
        <end position="91"/>
    </location>
</feature>
<name>A0ABP4V946_9ACTN</name>
<gene>
    <name evidence="3" type="ORF">GCM10009745_77570</name>
</gene>
<evidence type="ECO:0008006" key="5">
    <source>
        <dbReference type="Google" id="ProtNLM"/>
    </source>
</evidence>
<dbReference type="Proteomes" id="UP001500280">
    <property type="component" value="Unassembled WGS sequence"/>
</dbReference>
<organism evidence="3 4">
    <name type="scientific">Kribbella yunnanensis</name>
    <dbReference type="NCBI Taxonomy" id="190194"/>
    <lineage>
        <taxon>Bacteria</taxon>
        <taxon>Bacillati</taxon>
        <taxon>Actinomycetota</taxon>
        <taxon>Actinomycetes</taxon>
        <taxon>Propionibacteriales</taxon>
        <taxon>Kribbellaceae</taxon>
        <taxon>Kribbella</taxon>
    </lineage>
</organism>
<feature type="compositionally biased region" description="Polar residues" evidence="1">
    <location>
        <begin position="73"/>
        <end position="85"/>
    </location>
</feature>
<keyword evidence="2" id="KW-1133">Transmembrane helix</keyword>
<keyword evidence="4" id="KW-1185">Reference proteome</keyword>
<protein>
    <recommendedName>
        <fullName evidence="5">Peptidoglycan-binding protein</fullName>
    </recommendedName>
</protein>